<accession>X6N9F9</accession>
<dbReference type="AlphaFoldDB" id="X6N9F9"/>
<evidence type="ECO:0000313" key="3">
    <source>
        <dbReference type="Proteomes" id="UP000023152"/>
    </source>
</evidence>
<reference evidence="2 3" key="1">
    <citation type="journal article" date="2013" name="Curr. Biol.">
        <title>The Genome of the Foraminiferan Reticulomyxa filosa.</title>
        <authorList>
            <person name="Glockner G."/>
            <person name="Hulsmann N."/>
            <person name="Schleicher M."/>
            <person name="Noegel A.A."/>
            <person name="Eichinger L."/>
            <person name="Gallinger C."/>
            <person name="Pawlowski J."/>
            <person name="Sierra R."/>
            <person name="Euteneuer U."/>
            <person name="Pillet L."/>
            <person name="Moustafa A."/>
            <person name="Platzer M."/>
            <person name="Groth M."/>
            <person name="Szafranski K."/>
            <person name="Schliwa M."/>
        </authorList>
    </citation>
    <scope>NUCLEOTIDE SEQUENCE [LARGE SCALE GENOMIC DNA]</scope>
</reference>
<protein>
    <submittedName>
        <fullName evidence="2">Uncharacterized protein</fullName>
    </submittedName>
</protein>
<evidence type="ECO:0000313" key="2">
    <source>
        <dbReference type="EMBL" id="ETO22558.1"/>
    </source>
</evidence>
<organism evidence="2 3">
    <name type="scientific">Reticulomyxa filosa</name>
    <dbReference type="NCBI Taxonomy" id="46433"/>
    <lineage>
        <taxon>Eukaryota</taxon>
        <taxon>Sar</taxon>
        <taxon>Rhizaria</taxon>
        <taxon>Retaria</taxon>
        <taxon>Foraminifera</taxon>
        <taxon>Monothalamids</taxon>
        <taxon>Reticulomyxidae</taxon>
        <taxon>Reticulomyxa</taxon>
    </lineage>
</organism>
<evidence type="ECO:0000256" key="1">
    <source>
        <dbReference type="SAM" id="MobiDB-lite"/>
    </source>
</evidence>
<proteinExistence type="predicted"/>
<feature type="region of interest" description="Disordered" evidence="1">
    <location>
        <begin position="118"/>
        <end position="138"/>
    </location>
</feature>
<gene>
    <name evidence="2" type="ORF">RFI_14631</name>
</gene>
<name>X6N9F9_RETFI</name>
<comment type="caution">
    <text evidence="2">The sequence shown here is derived from an EMBL/GenBank/DDBJ whole genome shotgun (WGS) entry which is preliminary data.</text>
</comment>
<dbReference type="OrthoDB" id="203724at2759"/>
<dbReference type="EMBL" id="ASPP01010636">
    <property type="protein sequence ID" value="ETO22558.1"/>
    <property type="molecule type" value="Genomic_DNA"/>
</dbReference>
<keyword evidence="3" id="KW-1185">Reference proteome</keyword>
<sequence length="217" mass="24964">MVSTTPTVEDICGKNNLNFVQLLKPFENFDNLKMNPVKVEGGPSGKRIQSMSIRFVSFAEVNVMNDTNSDKYLSDYCKNLAPHPPVQLTHLRNCTFQNQSHYGLSSYHASIANSYGVADEKSGDNKSDANEESHKLMRRRSTIPQALRICSVDDVDRFFERNKRTFVFNPKNQKSCAHPYKYNMHLHIHIYNTNHINNANDNNCNNNNIHHYAYYSL</sequence>
<dbReference type="Proteomes" id="UP000023152">
    <property type="component" value="Unassembled WGS sequence"/>
</dbReference>
<feature type="compositionally biased region" description="Basic and acidic residues" evidence="1">
    <location>
        <begin position="118"/>
        <end position="135"/>
    </location>
</feature>